<evidence type="ECO:0000313" key="1">
    <source>
        <dbReference type="EMBL" id="CAK5266335.1"/>
    </source>
</evidence>
<dbReference type="Proteomes" id="UP001295794">
    <property type="component" value="Unassembled WGS sequence"/>
</dbReference>
<keyword evidence="2" id="KW-1185">Reference proteome</keyword>
<sequence>STGDLADSGTLFFFPHGKRKVLCLAHIADHKPLHHARLSIYLKSPGLFSCAACSIRQRPFSQTVKTKQNDLCRWVIGRSIWFKVTTQLAHCVTQSGRPHSNVEGGFRPGSRSAPGPDWIRLIRCIYAHSSIQVAKSAEIPHHPPPRISILSPP</sequence>
<gene>
    <name evidence="1" type="ORF">MYCIT1_LOCUS8033</name>
</gene>
<dbReference type="AlphaFoldDB" id="A0AAD2Q1P8"/>
<accession>A0AAD2Q1P8</accession>
<organism evidence="1 2">
    <name type="scientific">Mycena citricolor</name>
    <dbReference type="NCBI Taxonomy" id="2018698"/>
    <lineage>
        <taxon>Eukaryota</taxon>
        <taxon>Fungi</taxon>
        <taxon>Dikarya</taxon>
        <taxon>Basidiomycota</taxon>
        <taxon>Agaricomycotina</taxon>
        <taxon>Agaricomycetes</taxon>
        <taxon>Agaricomycetidae</taxon>
        <taxon>Agaricales</taxon>
        <taxon>Marasmiineae</taxon>
        <taxon>Mycenaceae</taxon>
        <taxon>Mycena</taxon>
    </lineage>
</organism>
<reference evidence="1" key="1">
    <citation type="submission" date="2023-11" db="EMBL/GenBank/DDBJ databases">
        <authorList>
            <person name="De Vega J J."/>
            <person name="De Vega J J."/>
        </authorList>
    </citation>
    <scope>NUCLEOTIDE SEQUENCE</scope>
</reference>
<name>A0AAD2Q1P8_9AGAR</name>
<comment type="caution">
    <text evidence="1">The sequence shown here is derived from an EMBL/GenBank/DDBJ whole genome shotgun (WGS) entry which is preliminary data.</text>
</comment>
<dbReference type="EMBL" id="CAVNYO010000109">
    <property type="protein sequence ID" value="CAK5266335.1"/>
    <property type="molecule type" value="Genomic_DNA"/>
</dbReference>
<protein>
    <submittedName>
        <fullName evidence="1">Uncharacterized protein</fullName>
    </submittedName>
</protein>
<evidence type="ECO:0000313" key="2">
    <source>
        <dbReference type="Proteomes" id="UP001295794"/>
    </source>
</evidence>
<proteinExistence type="predicted"/>
<feature type="non-terminal residue" evidence="1">
    <location>
        <position position="1"/>
    </location>
</feature>